<protein>
    <submittedName>
        <fullName evidence="1">Uncharacterized protein</fullName>
    </submittedName>
</protein>
<gene>
    <name evidence="1" type="ordered locus">Pnap_4885</name>
</gene>
<dbReference type="RefSeq" id="WP_011798320.1">
    <property type="nucleotide sequence ID" value="NC_008759.1"/>
</dbReference>
<dbReference type="AlphaFoldDB" id="A1VWC1"/>
<sequence>MRPEIAEHLAQVSAWLDENVVSYPTPAAITLSDIQMNWTDLSGSFILSLDGKEVPDRFVFSLDGTEWLKFFMPMFTSPLGAPASYAAVEFTEETRVAMEDGLRILMPKLAGFGQDRVTGDWVHQSTPWEARVMDTSAFEQARQRIEVGGYSITVPTKHI</sequence>
<evidence type="ECO:0000313" key="1">
    <source>
        <dbReference type="EMBL" id="ABM39949.1"/>
    </source>
</evidence>
<geneLocation type="plasmid" evidence="1 2">
    <name>pPNAP03</name>
</geneLocation>
<dbReference type="HOGENOM" id="CLU_1659151_0_0_4"/>
<name>A1VWC1_POLNA</name>
<proteinExistence type="predicted"/>
<dbReference type="Proteomes" id="UP000000644">
    <property type="component" value="Plasmid pPNAP03"/>
</dbReference>
<dbReference type="KEGG" id="pna:Pnap_4885"/>
<evidence type="ECO:0000313" key="2">
    <source>
        <dbReference type="Proteomes" id="UP000000644"/>
    </source>
</evidence>
<keyword evidence="1" id="KW-0614">Plasmid</keyword>
<reference evidence="2" key="1">
    <citation type="journal article" date="2009" name="Environ. Microbiol.">
        <title>The genome of Polaromonas naphthalenivorans strain CJ2, isolated from coal tar-contaminated sediment, reveals physiological and metabolic versatility and evolution through extensive horizontal gene transfer.</title>
        <authorList>
            <person name="Yagi J.M."/>
            <person name="Sims D."/>
            <person name="Brettin T."/>
            <person name="Bruce D."/>
            <person name="Madsen E.L."/>
        </authorList>
    </citation>
    <scope>NUCLEOTIDE SEQUENCE [LARGE SCALE GENOMIC DNA]</scope>
    <source>
        <strain evidence="2">CJ2</strain>
        <plasmid evidence="2">Plasmid pPNAP03</plasmid>
    </source>
</reference>
<keyword evidence="2" id="KW-1185">Reference proteome</keyword>
<accession>A1VWC1</accession>
<organism evidence="1 2">
    <name type="scientific">Polaromonas naphthalenivorans (strain CJ2)</name>
    <dbReference type="NCBI Taxonomy" id="365044"/>
    <lineage>
        <taxon>Bacteria</taxon>
        <taxon>Pseudomonadati</taxon>
        <taxon>Pseudomonadota</taxon>
        <taxon>Betaproteobacteria</taxon>
        <taxon>Burkholderiales</taxon>
        <taxon>Comamonadaceae</taxon>
        <taxon>Polaromonas</taxon>
    </lineage>
</organism>
<dbReference type="EMBL" id="CP000532">
    <property type="protein sequence ID" value="ABM39949.1"/>
    <property type="molecule type" value="Genomic_DNA"/>
</dbReference>